<dbReference type="EMBL" id="PYGE01000006">
    <property type="protein sequence ID" value="PSL04106.1"/>
    <property type="molecule type" value="Genomic_DNA"/>
</dbReference>
<comment type="caution">
    <text evidence="2">The sequence shown here is derived from an EMBL/GenBank/DDBJ whole genome shotgun (WGS) entry which is preliminary data.</text>
</comment>
<dbReference type="AlphaFoldDB" id="A0A2P8E3S9"/>
<dbReference type="InterPro" id="IPR049244">
    <property type="entry name" value="DUF6879"/>
</dbReference>
<keyword evidence="3" id="KW-1185">Reference proteome</keyword>
<proteinExistence type="predicted"/>
<dbReference type="Proteomes" id="UP000243528">
    <property type="component" value="Unassembled WGS sequence"/>
</dbReference>
<evidence type="ECO:0000259" key="1">
    <source>
        <dbReference type="Pfam" id="PF21806"/>
    </source>
</evidence>
<evidence type="ECO:0000313" key="3">
    <source>
        <dbReference type="Proteomes" id="UP000243528"/>
    </source>
</evidence>
<gene>
    <name evidence="2" type="ORF">CLV30_106109</name>
</gene>
<organism evidence="2 3">
    <name type="scientific">Haloactinopolyspora alba</name>
    <dbReference type="NCBI Taxonomy" id="648780"/>
    <lineage>
        <taxon>Bacteria</taxon>
        <taxon>Bacillati</taxon>
        <taxon>Actinomycetota</taxon>
        <taxon>Actinomycetes</taxon>
        <taxon>Jiangellales</taxon>
        <taxon>Jiangellaceae</taxon>
        <taxon>Haloactinopolyspora</taxon>
    </lineage>
</organism>
<reference evidence="2 3" key="1">
    <citation type="submission" date="2018-03" db="EMBL/GenBank/DDBJ databases">
        <title>Genomic Encyclopedia of Archaeal and Bacterial Type Strains, Phase II (KMG-II): from individual species to whole genera.</title>
        <authorList>
            <person name="Goeker M."/>
        </authorList>
    </citation>
    <scope>NUCLEOTIDE SEQUENCE [LARGE SCALE GENOMIC DNA]</scope>
    <source>
        <strain evidence="2 3">DSM 45211</strain>
    </source>
</reference>
<feature type="domain" description="DUF6879" evidence="1">
    <location>
        <begin position="5"/>
        <end position="168"/>
    </location>
</feature>
<sequence>MAEPTFEELLHGSRRRAVHLEMRDGYSRNDPVFIDWAAGQPVDPAERYRPWPEMVRENTGRGVEMLRARIVSEPISEYIRFEGEVTKDLNIAAGEDVRWLPRRRATDLTLPGNDFWLFDDGPALINHFDGEGDSTEHEIIDDPSIVSLLASAFDAVWERAVPHAEYWPA</sequence>
<dbReference type="Pfam" id="PF21806">
    <property type="entry name" value="DUF6879"/>
    <property type="match status" value="1"/>
</dbReference>
<name>A0A2P8E3S9_9ACTN</name>
<accession>A0A2P8E3S9</accession>
<evidence type="ECO:0000313" key="2">
    <source>
        <dbReference type="EMBL" id="PSL04106.1"/>
    </source>
</evidence>
<protein>
    <recommendedName>
        <fullName evidence="1">DUF6879 domain-containing protein</fullName>
    </recommendedName>
</protein>